<dbReference type="AlphaFoldDB" id="A0A8C8RVN1"/>
<dbReference type="Pfam" id="PF07353">
    <property type="entry name" value="Uroplakin_II"/>
    <property type="match status" value="1"/>
</dbReference>
<keyword evidence="3" id="KW-1185">Reference proteome</keyword>
<dbReference type="InterPro" id="IPR009952">
    <property type="entry name" value="Uroplakin-2"/>
</dbReference>
<dbReference type="PANTHER" id="PTHR17573:SF0">
    <property type="entry name" value="UROPLAKIN-2"/>
    <property type="match status" value="1"/>
</dbReference>
<evidence type="ECO:0000313" key="3">
    <source>
        <dbReference type="Proteomes" id="UP000694393"/>
    </source>
</evidence>
<reference evidence="2" key="1">
    <citation type="submission" date="2025-08" db="UniProtKB">
        <authorList>
            <consortium name="Ensembl"/>
        </authorList>
    </citation>
    <scope>IDENTIFICATION</scope>
</reference>
<keyword evidence="1" id="KW-0472">Membrane</keyword>
<sequence>LSPLNPSGSSVFLPLAGPLPSDLPTLGVKVAAGKASLPTSHIRQFTVPSCCGRHDLVSTLESNRVFIVTRLDASQVTNLVLGHTYVSDVFSSSGMEYRSIAVHILCSEGIVVITVLLSITMFVLVSWLITVPAIMGVSEEERIPDTQRWWLPLWR</sequence>
<dbReference type="Proteomes" id="UP000694393">
    <property type="component" value="Unplaced"/>
</dbReference>
<organism evidence="2 3">
    <name type="scientific">Pelusios castaneus</name>
    <name type="common">West African mud turtle</name>
    <dbReference type="NCBI Taxonomy" id="367368"/>
    <lineage>
        <taxon>Eukaryota</taxon>
        <taxon>Metazoa</taxon>
        <taxon>Chordata</taxon>
        <taxon>Craniata</taxon>
        <taxon>Vertebrata</taxon>
        <taxon>Euteleostomi</taxon>
        <taxon>Archelosauria</taxon>
        <taxon>Testudinata</taxon>
        <taxon>Testudines</taxon>
        <taxon>Pleurodira</taxon>
        <taxon>Pelomedusidae</taxon>
        <taxon>Pelusios</taxon>
    </lineage>
</organism>
<proteinExistence type="predicted"/>
<feature type="transmembrane region" description="Helical" evidence="1">
    <location>
        <begin position="100"/>
        <end position="129"/>
    </location>
</feature>
<reference evidence="2" key="2">
    <citation type="submission" date="2025-09" db="UniProtKB">
        <authorList>
            <consortium name="Ensembl"/>
        </authorList>
    </citation>
    <scope>IDENTIFICATION</scope>
</reference>
<evidence type="ECO:0000256" key="1">
    <source>
        <dbReference type="SAM" id="Phobius"/>
    </source>
</evidence>
<keyword evidence="1" id="KW-0812">Transmembrane</keyword>
<accession>A0A8C8RVN1</accession>
<dbReference type="Ensembl" id="ENSPCET00000011898.1">
    <property type="protein sequence ID" value="ENSPCEP00000011523.1"/>
    <property type="gene ID" value="ENSPCEG00000009090.1"/>
</dbReference>
<evidence type="ECO:0000313" key="2">
    <source>
        <dbReference type="Ensembl" id="ENSPCEP00000011523.1"/>
    </source>
</evidence>
<keyword evidence="1" id="KW-1133">Transmembrane helix</keyword>
<name>A0A8C8RVN1_9SAUR</name>
<dbReference type="PANTHER" id="PTHR17573">
    <property type="entry name" value="UROPLAKIN II"/>
    <property type="match status" value="1"/>
</dbReference>
<protein>
    <submittedName>
        <fullName evidence="2">Uncharacterized protein</fullName>
    </submittedName>
</protein>